<accession>A9VBN8</accession>
<protein>
    <recommendedName>
        <fullName evidence="4">Tyrosine-protein kinase ephrin type A/B receptor-like domain-containing protein</fullName>
    </recommendedName>
</protein>
<evidence type="ECO:0000313" key="3">
    <source>
        <dbReference type="Proteomes" id="UP000001357"/>
    </source>
</evidence>
<evidence type="ECO:0000313" key="2">
    <source>
        <dbReference type="EMBL" id="EDQ85010.1"/>
    </source>
</evidence>
<feature type="signal peptide" evidence="1">
    <location>
        <begin position="1"/>
        <end position="22"/>
    </location>
</feature>
<feature type="chain" id="PRO_5002742951" description="Tyrosine-protein kinase ephrin type A/B receptor-like domain-containing protein" evidence="1">
    <location>
        <begin position="23"/>
        <end position="301"/>
    </location>
</feature>
<organism evidence="2 3">
    <name type="scientific">Monosiga brevicollis</name>
    <name type="common">Choanoflagellate</name>
    <dbReference type="NCBI Taxonomy" id="81824"/>
    <lineage>
        <taxon>Eukaryota</taxon>
        <taxon>Choanoflagellata</taxon>
        <taxon>Craspedida</taxon>
        <taxon>Salpingoecidae</taxon>
        <taxon>Monosiga</taxon>
    </lineage>
</organism>
<keyword evidence="1" id="KW-0732">Signal</keyword>
<keyword evidence="3" id="KW-1185">Reference proteome</keyword>
<dbReference type="EMBL" id="CH991578">
    <property type="protein sequence ID" value="EDQ85010.1"/>
    <property type="molecule type" value="Genomic_DNA"/>
</dbReference>
<sequence length="301" mass="32162">MRCLAVALGLGLSLGMVDWVAGGAVLDFEFEAPEWFEGEVWESQDPADIRDVLLLNNVSTIGMKQRPLLRSSQNISPDQLDAGVCMSDDSSSSFKAACLPSFLIIGAMKAAGYVMDMTGHCVTACPSGFFRAGTFSTHTPRCAREQDGEPTFAQEAFSYCADACPANTFEDTSRPSPECVVFCPNNQAPTAGVCPAPLPAAIGSRVCRNVLPTGITHQCQFYALKADPTCDMLVGQLTYPSKYTVDALRAMNVTSGALDGFLHLKRIAGAVTVSMTLLPNLNFLASIEYIDSVSPKCCLTP</sequence>
<name>A9VBN8_MONBE</name>
<reference evidence="2 3" key="1">
    <citation type="journal article" date="2008" name="Nature">
        <title>The genome of the choanoflagellate Monosiga brevicollis and the origin of metazoans.</title>
        <authorList>
            <consortium name="JGI Sequencing"/>
            <person name="King N."/>
            <person name="Westbrook M.J."/>
            <person name="Young S.L."/>
            <person name="Kuo A."/>
            <person name="Abedin M."/>
            <person name="Chapman J."/>
            <person name="Fairclough S."/>
            <person name="Hellsten U."/>
            <person name="Isogai Y."/>
            <person name="Letunic I."/>
            <person name="Marr M."/>
            <person name="Pincus D."/>
            <person name="Putnam N."/>
            <person name="Rokas A."/>
            <person name="Wright K.J."/>
            <person name="Zuzow R."/>
            <person name="Dirks W."/>
            <person name="Good M."/>
            <person name="Goodstein D."/>
            <person name="Lemons D."/>
            <person name="Li W."/>
            <person name="Lyons J.B."/>
            <person name="Morris A."/>
            <person name="Nichols S."/>
            <person name="Richter D.J."/>
            <person name="Salamov A."/>
            <person name="Bork P."/>
            <person name="Lim W.A."/>
            <person name="Manning G."/>
            <person name="Miller W.T."/>
            <person name="McGinnis W."/>
            <person name="Shapiro H."/>
            <person name="Tjian R."/>
            <person name="Grigoriev I.V."/>
            <person name="Rokhsar D."/>
        </authorList>
    </citation>
    <scope>NUCLEOTIDE SEQUENCE [LARGE SCALE GENOMIC DNA]</scope>
    <source>
        <strain evidence="3">MX1 / ATCC 50154</strain>
    </source>
</reference>
<dbReference type="AlphaFoldDB" id="A9VBN8"/>
<dbReference type="RefSeq" id="XP_001750180.1">
    <property type="nucleotide sequence ID" value="XM_001750128.1"/>
</dbReference>
<evidence type="ECO:0008006" key="4">
    <source>
        <dbReference type="Google" id="ProtNLM"/>
    </source>
</evidence>
<proteinExistence type="predicted"/>
<dbReference type="GeneID" id="5895461"/>
<dbReference type="Proteomes" id="UP000001357">
    <property type="component" value="Unassembled WGS sequence"/>
</dbReference>
<gene>
    <name evidence="2" type="ORF">MONBRDRAFT_12247</name>
</gene>
<dbReference type="SUPFAM" id="SSF52058">
    <property type="entry name" value="L domain-like"/>
    <property type="match status" value="1"/>
</dbReference>
<evidence type="ECO:0000256" key="1">
    <source>
        <dbReference type="SAM" id="SignalP"/>
    </source>
</evidence>
<dbReference type="KEGG" id="mbr:MONBRDRAFT_12247"/>
<dbReference type="InParanoid" id="A9VBN8"/>